<evidence type="ECO:0000313" key="2">
    <source>
        <dbReference type="Proteomes" id="UP000734218"/>
    </source>
</evidence>
<proteinExistence type="predicted"/>
<dbReference type="RefSeq" id="WP_167953501.1">
    <property type="nucleotide sequence ID" value="NZ_JAATJE010000001.1"/>
</dbReference>
<accession>A0ABX0XJK6</accession>
<gene>
    <name evidence="1" type="ORF">GGR88_000997</name>
</gene>
<organism evidence="1 2">
    <name type="scientific">Sphingomonas jejuensis</name>
    <dbReference type="NCBI Taxonomy" id="904715"/>
    <lineage>
        <taxon>Bacteria</taxon>
        <taxon>Pseudomonadati</taxon>
        <taxon>Pseudomonadota</taxon>
        <taxon>Alphaproteobacteria</taxon>
        <taxon>Sphingomonadales</taxon>
        <taxon>Sphingomonadaceae</taxon>
        <taxon>Sphingomonas</taxon>
    </lineage>
</organism>
<name>A0ABX0XJK6_9SPHN</name>
<comment type="caution">
    <text evidence="1">The sequence shown here is derived from an EMBL/GenBank/DDBJ whole genome shotgun (WGS) entry which is preliminary data.</text>
</comment>
<dbReference type="Proteomes" id="UP000734218">
    <property type="component" value="Unassembled WGS sequence"/>
</dbReference>
<evidence type="ECO:0000313" key="1">
    <source>
        <dbReference type="EMBL" id="NJC33523.1"/>
    </source>
</evidence>
<sequence length="157" mass="16741">MLTLMFLLLAQPITVTPTPAPRQPEAPRVRSFGSEAAPVYTHDIEIRHGDRILWQGALTVGGRAGSSISINTTGPLPGCSGDEARTRSGEQLNVYMTSSAAPLGANIDVRWTRPIGEGCPPAGGVRTSQVQQAIALRPAETRIIQVDDGMQVSVTRR</sequence>
<dbReference type="EMBL" id="JAATJE010000001">
    <property type="protein sequence ID" value="NJC33523.1"/>
    <property type="molecule type" value="Genomic_DNA"/>
</dbReference>
<reference evidence="1 2" key="1">
    <citation type="submission" date="2020-03" db="EMBL/GenBank/DDBJ databases">
        <title>Genomic Encyclopedia of Type Strains, Phase IV (KMG-IV): sequencing the most valuable type-strain genomes for metagenomic binning, comparative biology and taxonomic classification.</title>
        <authorList>
            <person name="Goeker M."/>
        </authorList>
    </citation>
    <scope>NUCLEOTIDE SEQUENCE [LARGE SCALE GENOMIC DNA]</scope>
    <source>
        <strain evidence="1 2">DSM 27651</strain>
    </source>
</reference>
<keyword evidence="2" id="KW-1185">Reference proteome</keyword>
<protein>
    <submittedName>
        <fullName evidence="1">Uncharacterized protein</fullName>
    </submittedName>
</protein>